<feature type="region of interest" description="Disordered" evidence="3">
    <location>
        <begin position="125"/>
        <end position="144"/>
    </location>
</feature>
<feature type="compositionally biased region" description="Basic and acidic residues" evidence="3">
    <location>
        <begin position="62"/>
        <end position="100"/>
    </location>
</feature>
<evidence type="ECO:0000313" key="6">
    <source>
        <dbReference type="EMBL" id="CAF1216920.1"/>
    </source>
</evidence>
<evidence type="ECO:0000256" key="1">
    <source>
        <dbReference type="ARBA" id="ARBA00006502"/>
    </source>
</evidence>
<evidence type="ECO:0000313" key="7">
    <source>
        <dbReference type="Proteomes" id="UP000663832"/>
    </source>
</evidence>
<dbReference type="EMBL" id="CAJNOI010000020">
    <property type="protein sequence ID" value="CAF0832462.1"/>
    <property type="molecule type" value="Genomic_DNA"/>
</dbReference>
<dbReference type="Pfam" id="PF15477">
    <property type="entry name" value="SMAP"/>
    <property type="match status" value="1"/>
</dbReference>
<feature type="compositionally biased region" description="Basic residues" evidence="3">
    <location>
        <begin position="50"/>
        <end position="61"/>
    </location>
</feature>
<accession>A0A814XI42</accession>
<dbReference type="EMBL" id="CAJNOM010000199">
    <property type="protein sequence ID" value="CAF1216920.1"/>
    <property type="molecule type" value="Genomic_DNA"/>
</dbReference>
<dbReference type="PANTHER" id="PTHR22175:SF0">
    <property type="entry name" value="SMALL ACIDIC PROTEIN"/>
    <property type="match status" value="1"/>
</dbReference>
<gene>
    <name evidence="5" type="ORF">BJG266_LOCUS6861</name>
    <name evidence="6" type="ORF">QVE165_LOCUS26677</name>
</gene>
<sequence>MSTAESKKKSSSKSSKKSHQDDENTDEIPVEEVHTANNWESADLGDSQRKQKFLRLMGAKKRKDESEMERQESRDSNPDEDVSPEKKHCRSKVETETINRELERQFNESLQAKITHAHHEGLGFHDGSFKNSGASSSTDWKHQSTKLAFVPAKTEVGASMDHVVVENIEKEEEKTEKQEEKSSDKHEKKKKRKS</sequence>
<dbReference type="Proteomes" id="UP000663832">
    <property type="component" value="Unassembled WGS sequence"/>
</dbReference>
<keyword evidence="7" id="KW-1185">Reference proteome</keyword>
<dbReference type="PANTHER" id="PTHR22175">
    <property type="entry name" value="SMALL ACIDIC PROTEIN-RELATED"/>
    <property type="match status" value="1"/>
</dbReference>
<dbReference type="InterPro" id="IPR026714">
    <property type="entry name" value="SMAP"/>
</dbReference>
<evidence type="ECO:0000256" key="2">
    <source>
        <dbReference type="ARBA" id="ARBA00016161"/>
    </source>
</evidence>
<dbReference type="Proteomes" id="UP000663877">
    <property type="component" value="Unassembled WGS sequence"/>
</dbReference>
<proteinExistence type="inferred from homology"/>
<evidence type="ECO:0000256" key="3">
    <source>
        <dbReference type="SAM" id="MobiDB-lite"/>
    </source>
</evidence>
<feature type="compositionally biased region" description="Polar residues" evidence="3">
    <location>
        <begin position="129"/>
        <end position="138"/>
    </location>
</feature>
<evidence type="ECO:0000313" key="5">
    <source>
        <dbReference type="EMBL" id="CAF0832462.1"/>
    </source>
</evidence>
<name>A0A814XI42_9BILA</name>
<comment type="caution">
    <text evidence="6">The sequence shown here is derived from an EMBL/GenBank/DDBJ whole genome shotgun (WGS) entry which is preliminary data.</text>
</comment>
<comment type="similarity">
    <text evidence="1">Belongs to the SMAP family.</text>
</comment>
<feature type="domain" description="Small acidic protein-like" evidence="4">
    <location>
        <begin position="39"/>
        <end position="123"/>
    </location>
</feature>
<feature type="region of interest" description="Disordered" evidence="3">
    <location>
        <begin position="152"/>
        <end position="194"/>
    </location>
</feature>
<evidence type="ECO:0000259" key="4">
    <source>
        <dbReference type="Pfam" id="PF15477"/>
    </source>
</evidence>
<feature type="compositionally biased region" description="Basic and acidic residues" evidence="3">
    <location>
        <begin position="163"/>
        <end position="186"/>
    </location>
</feature>
<dbReference type="AlphaFoldDB" id="A0A814XI42"/>
<reference evidence="6" key="1">
    <citation type="submission" date="2021-02" db="EMBL/GenBank/DDBJ databases">
        <authorList>
            <person name="Nowell W R."/>
        </authorList>
    </citation>
    <scope>NUCLEOTIDE SEQUENCE</scope>
</reference>
<feature type="region of interest" description="Disordered" evidence="3">
    <location>
        <begin position="1"/>
        <end position="100"/>
    </location>
</feature>
<dbReference type="InterPro" id="IPR028124">
    <property type="entry name" value="SMAP_dom"/>
</dbReference>
<protein>
    <recommendedName>
        <fullName evidence="2">Small acidic protein</fullName>
    </recommendedName>
</protein>
<dbReference type="OrthoDB" id="10066125at2759"/>
<organism evidence="6 7">
    <name type="scientific">Adineta steineri</name>
    <dbReference type="NCBI Taxonomy" id="433720"/>
    <lineage>
        <taxon>Eukaryota</taxon>
        <taxon>Metazoa</taxon>
        <taxon>Spiralia</taxon>
        <taxon>Gnathifera</taxon>
        <taxon>Rotifera</taxon>
        <taxon>Eurotatoria</taxon>
        <taxon>Bdelloidea</taxon>
        <taxon>Adinetida</taxon>
        <taxon>Adinetidae</taxon>
        <taxon>Adineta</taxon>
    </lineage>
</organism>